<keyword evidence="1" id="KW-0812">Transmembrane</keyword>
<proteinExistence type="predicted"/>
<sequence length="244" mass="29142">MHYIVLGMLFVLFLIVVIREKKEKEKFFWLKILLFFLSFLLTLNISSIRLPLGIVIAFFIIIKFTKLNKSIKKLTLLFSLIGFIVLYYLIPPLEFNQAKYSSDIYNQLNRFKVVEEFSHFSNEAPIQEEMHAYSEGEQSPQLYMIVAYVLKDKEIPIKSKKWLKYDAHRELDFDWSSHTLSTESRQISDKISESYGTSWEVYFRFNQTGEEYLAYFKREDDVVYLKYVIKGKFKQGQEPRSIFF</sequence>
<feature type="transmembrane region" description="Helical" evidence="1">
    <location>
        <begin position="74"/>
        <end position="90"/>
    </location>
</feature>
<name>A0ABP3GDY6_9BACI</name>
<keyword evidence="3" id="KW-1185">Reference proteome</keyword>
<feature type="transmembrane region" description="Helical" evidence="1">
    <location>
        <begin position="29"/>
        <end position="62"/>
    </location>
</feature>
<keyword evidence="1" id="KW-0472">Membrane</keyword>
<organism evidence="2 3">
    <name type="scientific">Bacillus carboniphilus</name>
    <dbReference type="NCBI Taxonomy" id="86663"/>
    <lineage>
        <taxon>Bacteria</taxon>
        <taxon>Bacillati</taxon>
        <taxon>Bacillota</taxon>
        <taxon>Bacilli</taxon>
        <taxon>Bacillales</taxon>
        <taxon>Bacillaceae</taxon>
        <taxon>Bacillus</taxon>
    </lineage>
</organism>
<dbReference type="RefSeq" id="WP_343802453.1">
    <property type="nucleotide sequence ID" value="NZ_BAAADJ010000061.1"/>
</dbReference>
<gene>
    <name evidence="2" type="ORF">GCM10008967_36930</name>
</gene>
<protein>
    <submittedName>
        <fullName evidence="2">Uncharacterized protein</fullName>
    </submittedName>
</protein>
<reference evidence="3" key="1">
    <citation type="journal article" date="2019" name="Int. J. Syst. Evol. Microbiol.">
        <title>The Global Catalogue of Microorganisms (GCM) 10K type strain sequencing project: providing services to taxonomists for standard genome sequencing and annotation.</title>
        <authorList>
            <consortium name="The Broad Institute Genomics Platform"/>
            <consortium name="The Broad Institute Genome Sequencing Center for Infectious Disease"/>
            <person name="Wu L."/>
            <person name="Ma J."/>
        </authorList>
    </citation>
    <scope>NUCLEOTIDE SEQUENCE [LARGE SCALE GENOMIC DNA]</scope>
    <source>
        <strain evidence="3">JCM 9731</strain>
    </source>
</reference>
<comment type="caution">
    <text evidence="2">The sequence shown here is derived from an EMBL/GenBank/DDBJ whole genome shotgun (WGS) entry which is preliminary data.</text>
</comment>
<evidence type="ECO:0000313" key="3">
    <source>
        <dbReference type="Proteomes" id="UP001500782"/>
    </source>
</evidence>
<evidence type="ECO:0000313" key="2">
    <source>
        <dbReference type="EMBL" id="GAA0343068.1"/>
    </source>
</evidence>
<dbReference type="EMBL" id="BAAADJ010000061">
    <property type="protein sequence ID" value="GAA0343068.1"/>
    <property type="molecule type" value="Genomic_DNA"/>
</dbReference>
<dbReference type="Proteomes" id="UP001500782">
    <property type="component" value="Unassembled WGS sequence"/>
</dbReference>
<keyword evidence="1" id="KW-1133">Transmembrane helix</keyword>
<accession>A0ABP3GDY6</accession>
<evidence type="ECO:0000256" key="1">
    <source>
        <dbReference type="SAM" id="Phobius"/>
    </source>
</evidence>